<dbReference type="SMART" id="SM00862">
    <property type="entry name" value="Trans_reg_C"/>
    <property type="match status" value="1"/>
</dbReference>
<dbReference type="Gene3D" id="3.40.50.2300">
    <property type="match status" value="1"/>
</dbReference>
<keyword evidence="4 7" id="KW-0238">DNA-binding</keyword>
<dbReference type="SMART" id="SM00448">
    <property type="entry name" value="REC"/>
    <property type="match status" value="1"/>
</dbReference>
<keyword evidence="1 6" id="KW-0597">Phosphoprotein</keyword>
<comment type="caution">
    <text evidence="10">The sequence shown here is derived from an EMBL/GenBank/DDBJ whole genome shotgun (WGS) entry which is preliminary data.</text>
</comment>
<gene>
    <name evidence="10" type="ORF">FEM03_01005</name>
</gene>
<dbReference type="InterPro" id="IPR001789">
    <property type="entry name" value="Sig_transdc_resp-reg_receiver"/>
</dbReference>
<evidence type="ECO:0000256" key="1">
    <source>
        <dbReference type="ARBA" id="ARBA00022553"/>
    </source>
</evidence>
<dbReference type="InterPro" id="IPR016032">
    <property type="entry name" value="Sig_transdc_resp-reg_C-effctor"/>
</dbReference>
<proteinExistence type="predicted"/>
<feature type="domain" description="OmpR/PhoB-type" evidence="9">
    <location>
        <begin position="129"/>
        <end position="227"/>
    </location>
</feature>
<dbReference type="InterPro" id="IPR011006">
    <property type="entry name" value="CheY-like_superfamily"/>
</dbReference>
<dbReference type="InterPro" id="IPR039420">
    <property type="entry name" value="WalR-like"/>
</dbReference>
<keyword evidence="11" id="KW-1185">Reference proteome</keyword>
<dbReference type="GO" id="GO:0006355">
    <property type="term" value="P:regulation of DNA-templated transcription"/>
    <property type="evidence" value="ECO:0007669"/>
    <property type="project" value="InterPro"/>
</dbReference>
<dbReference type="InterPro" id="IPR036388">
    <property type="entry name" value="WH-like_DNA-bd_sf"/>
</dbReference>
<dbReference type="EMBL" id="VAUV01000001">
    <property type="protein sequence ID" value="TLD72684.1"/>
    <property type="molecule type" value="Genomic_DNA"/>
</dbReference>
<dbReference type="Gene3D" id="1.10.10.10">
    <property type="entry name" value="Winged helix-like DNA-binding domain superfamily/Winged helix DNA-binding domain"/>
    <property type="match status" value="1"/>
</dbReference>
<dbReference type="Proteomes" id="UP000306196">
    <property type="component" value="Unassembled WGS sequence"/>
</dbReference>
<dbReference type="Pfam" id="PF00072">
    <property type="entry name" value="Response_reg"/>
    <property type="match status" value="1"/>
</dbReference>
<dbReference type="SUPFAM" id="SSF52172">
    <property type="entry name" value="CheY-like"/>
    <property type="match status" value="1"/>
</dbReference>
<evidence type="ECO:0000256" key="2">
    <source>
        <dbReference type="ARBA" id="ARBA00023012"/>
    </source>
</evidence>
<dbReference type="PANTHER" id="PTHR48111:SF11">
    <property type="entry name" value="TWO-COMPONENT RESPONSE REGULATOR"/>
    <property type="match status" value="1"/>
</dbReference>
<dbReference type="GO" id="GO:0000976">
    <property type="term" value="F:transcription cis-regulatory region binding"/>
    <property type="evidence" value="ECO:0007669"/>
    <property type="project" value="TreeGrafter"/>
</dbReference>
<evidence type="ECO:0000256" key="3">
    <source>
        <dbReference type="ARBA" id="ARBA00023015"/>
    </source>
</evidence>
<dbReference type="OrthoDB" id="9778145at2"/>
<dbReference type="Gene3D" id="6.10.250.690">
    <property type="match status" value="1"/>
</dbReference>
<name>A0A5R8KK35_9BACT</name>
<evidence type="ECO:0000256" key="7">
    <source>
        <dbReference type="PROSITE-ProRule" id="PRU01091"/>
    </source>
</evidence>
<evidence type="ECO:0000259" key="8">
    <source>
        <dbReference type="PROSITE" id="PS50110"/>
    </source>
</evidence>
<dbReference type="GO" id="GO:0032993">
    <property type="term" value="C:protein-DNA complex"/>
    <property type="evidence" value="ECO:0007669"/>
    <property type="project" value="TreeGrafter"/>
</dbReference>
<feature type="DNA-binding region" description="OmpR/PhoB-type" evidence="7">
    <location>
        <begin position="129"/>
        <end position="227"/>
    </location>
</feature>
<dbReference type="CDD" id="cd17574">
    <property type="entry name" value="REC_OmpR"/>
    <property type="match status" value="1"/>
</dbReference>
<dbReference type="FunFam" id="3.40.50.2300:FF:000001">
    <property type="entry name" value="DNA-binding response regulator PhoB"/>
    <property type="match status" value="1"/>
</dbReference>
<dbReference type="PROSITE" id="PS50110">
    <property type="entry name" value="RESPONSE_REGULATORY"/>
    <property type="match status" value="1"/>
</dbReference>
<feature type="domain" description="Response regulatory" evidence="8">
    <location>
        <begin position="2"/>
        <end position="116"/>
    </location>
</feature>
<keyword evidence="3" id="KW-0805">Transcription regulation</keyword>
<evidence type="ECO:0000313" key="10">
    <source>
        <dbReference type="EMBL" id="TLD72684.1"/>
    </source>
</evidence>
<evidence type="ECO:0000256" key="5">
    <source>
        <dbReference type="ARBA" id="ARBA00023163"/>
    </source>
</evidence>
<protein>
    <submittedName>
        <fullName evidence="10">Response regulator transcription factor</fullName>
    </submittedName>
</protein>
<dbReference type="CDD" id="cd00383">
    <property type="entry name" value="trans_reg_C"/>
    <property type="match status" value="1"/>
</dbReference>
<evidence type="ECO:0000256" key="4">
    <source>
        <dbReference type="ARBA" id="ARBA00023125"/>
    </source>
</evidence>
<dbReference type="AlphaFoldDB" id="A0A5R8KK35"/>
<accession>A0A5R8KK35</accession>
<dbReference type="GO" id="GO:0005829">
    <property type="term" value="C:cytosol"/>
    <property type="evidence" value="ECO:0007669"/>
    <property type="project" value="TreeGrafter"/>
</dbReference>
<evidence type="ECO:0000313" key="11">
    <source>
        <dbReference type="Proteomes" id="UP000306196"/>
    </source>
</evidence>
<sequence>MKILIAEDDQHTRAALCEVLRGEGYTTIDAPDGRAALELFHQHQPDFICLDVMMPHLDGYEVCRQVRRKNAQVPVLFLTAKAEEIDKVLGLELGADDYMAKPFGVREILARIRAITRRTGLLQKIDGMEQPFTMEDLRIEPAELRAYRDTTEIPLSLREVKILRLLWQRRGKVVDRDTLTDEAWGADYFPESRAVDQQISQLRKRVEQDPAHPRLIRTIHGAGYRFE</sequence>
<dbReference type="PANTHER" id="PTHR48111">
    <property type="entry name" value="REGULATOR OF RPOS"/>
    <property type="match status" value="1"/>
</dbReference>
<dbReference type="SUPFAM" id="SSF46894">
    <property type="entry name" value="C-terminal effector domain of the bipartite response regulators"/>
    <property type="match status" value="1"/>
</dbReference>
<dbReference type="GO" id="GO:0000156">
    <property type="term" value="F:phosphorelay response regulator activity"/>
    <property type="evidence" value="ECO:0007669"/>
    <property type="project" value="TreeGrafter"/>
</dbReference>
<keyword evidence="2" id="KW-0902">Two-component regulatory system</keyword>
<dbReference type="PROSITE" id="PS51755">
    <property type="entry name" value="OMPR_PHOB"/>
    <property type="match status" value="1"/>
</dbReference>
<feature type="modified residue" description="4-aspartylphosphate" evidence="6">
    <location>
        <position position="51"/>
    </location>
</feature>
<evidence type="ECO:0000259" key="9">
    <source>
        <dbReference type="PROSITE" id="PS51755"/>
    </source>
</evidence>
<dbReference type="InterPro" id="IPR001867">
    <property type="entry name" value="OmpR/PhoB-type_DNA-bd"/>
</dbReference>
<evidence type="ECO:0000256" key="6">
    <source>
        <dbReference type="PROSITE-ProRule" id="PRU00169"/>
    </source>
</evidence>
<dbReference type="RefSeq" id="WP_138084307.1">
    <property type="nucleotide sequence ID" value="NZ_VAUV01000001.1"/>
</dbReference>
<reference evidence="10 11" key="1">
    <citation type="submission" date="2019-05" db="EMBL/GenBank/DDBJ databases">
        <title>Verrucobacter flavum gen. nov., sp. nov. a new member of the family Verrucomicrobiaceae.</title>
        <authorList>
            <person name="Szuroczki S."/>
            <person name="Abbaszade G."/>
            <person name="Szabo A."/>
            <person name="Felfoldi T."/>
            <person name="Schumann P."/>
            <person name="Boka K."/>
            <person name="Keki Z."/>
            <person name="Toumi M."/>
            <person name="Toth E."/>
        </authorList>
    </citation>
    <scope>NUCLEOTIDE SEQUENCE [LARGE SCALE GENOMIC DNA]</scope>
    <source>
        <strain evidence="10 11">MG-N-17</strain>
    </source>
</reference>
<keyword evidence="5" id="KW-0804">Transcription</keyword>
<dbReference type="Pfam" id="PF00486">
    <property type="entry name" value="Trans_reg_C"/>
    <property type="match status" value="1"/>
</dbReference>
<organism evidence="10 11">
    <name type="scientific">Phragmitibacter flavus</name>
    <dbReference type="NCBI Taxonomy" id="2576071"/>
    <lineage>
        <taxon>Bacteria</taxon>
        <taxon>Pseudomonadati</taxon>
        <taxon>Verrucomicrobiota</taxon>
        <taxon>Verrucomicrobiia</taxon>
        <taxon>Verrucomicrobiales</taxon>
        <taxon>Verrucomicrobiaceae</taxon>
        <taxon>Phragmitibacter</taxon>
    </lineage>
</organism>